<evidence type="ECO:0000256" key="1">
    <source>
        <dbReference type="SAM" id="Phobius"/>
    </source>
</evidence>
<dbReference type="AlphaFoldDB" id="A0A1W6D0G8"/>
<dbReference type="EMBL" id="CP020612">
    <property type="protein sequence ID" value="ARJ70529.1"/>
    <property type="molecule type" value="Genomic_DNA"/>
</dbReference>
<gene>
    <name evidence="2" type="ORF">B0A89_13705</name>
</gene>
<proteinExistence type="predicted"/>
<keyword evidence="1" id="KW-1133">Transmembrane helix</keyword>
<keyword evidence="3" id="KW-1185">Reference proteome</keyword>
<reference evidence="2 3" key="1">
    <citation type="submission" date="2017-03" db="EMBL/GenBank/DDBJ databases">
        <title>Genome sequence of Paracoccus contaminans isolated from a water microcosm.</title>
        <authorList>
            <person name="Aurass P."/>
            <person name="Karste S."/>
            <person name="Trost E."/>
            <person name="Glaeser S.P."/>
            <person name="Kaempfer P."/>
            <person name="Flieger A."/>
        </authorList>
    </citation>
    <scope>NUCLEOTIDE SEQUENCE [LARGE SCALE GENOMIC DNA]</scope>
    <source>
        <strain evidence="3">RKI 16-01929T\LMG 29738T\CCM 8701T\CIP 111112T</strain>
    </source>
</reference>
<dbReference type="KEGG" id="pcon:B0A89_13705"/>
<sequence>MARIDDAPSAWHLLPAALAAELGLTIAAFGHLEDMLKRAIFALDRHHLPAGISERDFREWLRRMDHVAADSLGTLIERLERTLLREGRANPALAADLAEIREWRNLLCHAAWRPALGGAGWQPVFANTKGEVFDGILAEPDLAAIRALTLDAAARARRIIEGLDSEGNGAGD</sequence>
<dbReference type="OrthoDB" id="571485at2"/>
<evidence type="ECO:0000313" key="3">
    <source>
        <dbReference type="Proteomes" id="UP000193017"/>
    </source>
</evidence>
<evidence type="ECO:0000313" key="2">
    <source>
        <dbReference type="EMBL" id="ARJ70529.1"/>
    </source>
</evidence>
<dbReference type="RefSeq" id="WP_085378586.1">
    <property type="nucleotide sequence ID" value="NZ_CP020612.1"/>
</dbReference>
<keyword evidence="1" id="KW-0812">Transmembrane</keyword>
<feature type="transmembrane region" description="Helical" evidence="1">
    <location>
        <begin position="12"/>
        <end position="32"/>
    </location>
</feature>
<dbReference type="STRING" id="1945662.B0A89_13705"/>
<keyword evidence="1" id="KW-0472">Membrane</keyword>
<accession>A0A1W6D0G8</accession>
<protein>
    <submittedName>
        <fullName evidence="2">Uncharacterized protein</fullName>
    </submittedName>
</protein>
<dbReference type="Proteomes" id="UP000193017">
    <property type="component" value="Chromosome"/>
</dbReference>
<name>A0A1W6D0G8_9RHOB</name>
<organism evidence="2 3">
    <name type="scientific">Paracoccus contaminans</name>
    <dbReference type="NCBI Taxonomy" id="1945662"/>
    <lineage>
        <taxon>Bacteria</taxon>
        <taxon>Pseudomonadati</taxon>
        <taxon>Pseudomonadota</taxon>
        <taxon>Alphaproteobacteria</taxon>
        <taxon>Rhodobacterales</taxon>
        <taxon>Paracoccaceae</taxon>
        <taxon>Paracoccus</taxon>
    </lineage>
</organism>